<proteinExistence type="predicted"/>
<gene>
    <name evidence="2" type="ORF">SAMN05443572_101692</name>
</gene>
<dbReference type="EMBL" id="FOIB01000001">
    <property type="protein sequence ID" value="SES96032.1"/>
    <property type="molecule type" value="Genomic_DNA"/>
</dbReference>
<reference evidence="2 3" key="1">
    <citation type="submission" date="2016-10" db="EMBL/GenBank/DDBJ databases">
        <authorList>
            <person name="Varghese N."/>
            <person name="Submissions S."/>
        </authorList>
    </citation>
    <scope>NUCLEOTIDE SEQUENCE [LARGE SCALE GENOMIC DNA]</scope>
    <source>
        <strain evidence="2 3">DSM 16525</strain>
    </source>
</reference>
<dbReference type="Proteomes" id="UP000183760">
    <property type="component" value="Unassembled WGS sequence"/>
</dbReference>
<keyword evidence="1" id="KW-0812">Transmembrane</keyword>
<dbReference type="RefSeq" id="WP_046710914.1">
    <property type="nucleotide sequence ID" value="NZ_BJXR01000012.1"/>
</dbReference>
<evidence type="ECO:0000256" key="1">
    <source>
        <dbReference type="SAM" id="Phobius"/>
    </source>
</evidence>
<keyword evidence="1" id="KW-0472">Membrane</keyword>
<name>A0ABY1BWZ3_MYXFU</name>
<accession>A0ABY1BWZ3</accession>
<keyword evidence="3" id="KW-1185">Reference proteome</keyword>
<feature type="transmembrane region" description="Helical" evidence="1">
    <location>
        <begin position="54"/>
        <end position="78"/>
    </location>
</feature>
<protein>
    <submittedName>
        <fullName evidence="2">Uncharacterized protein</fullName>
    </submittedName>
</protein>
<organism evidence="2 3">
    <name type="scientific">Myxococcus fulvus</name>
    <dbReference type="NCBI Taxonomy" id="33"/>
    <lineage>
        <taxon>Bacteria</taxon>
        <taxon>Pseudomonadati</taxon>
        <taxon>Myxococcota</taxon>
        <taxon>Myxococcia</taxon>
        <taxon>Myxococcales</taxon>
        <taxon>Cystobacterineae</taxon>
        <taxon>Myxococcaceae</taxon>
        <taxon>Myxococcus</taxon>
    </lineage>
</organism>
<keyword evidence="1" id="KW-1133">Transmembrane helix</keyword>
<evidence type="ECO:0000313" key="2">
    <source>
        <dbReference type="EMBL" id="SES96032.1"/>
    </source>
</evidence>
<evidence type="ECO:0000313" key="3">
    <source>
        <dbReference type="Proteomes" id="UP000183760"/>
    </source>
</evidence>
<sequence>MMLTRMSRAPMVLMALALVAVFLLLHLAGGRQYVGLLSGTRVGGAPELVFGLLYALTWFGAVLLAPILLLAGLADAALPGPPPAKRR</sequence>
<comment type="caution">
    <text evidence="2">The sequence shown here is derived from an EMBL/GenBank/DDBJ whole genome shotgun (WGS) entry which is preliminary data.</text>
</comment>